<keyword evidence="1 8" id="KW-0444">Lipid biosynthesis</keyword>
<dbReference type="PRINTS" id="PR00420">
    <property type="entry name" value="RNGMNOXGNASE"/>
</dbReference>
<feature type="domain" description="FAD-binding" evidence="9">
    <location>
        <begin position="99"/>
        <end position="171"/>
    </location>
</feature>
<dbReference type="GO" id="GO:0016636">
    <property type="term" value="F:oxidoreductase activity, acting on the CH-CH group of donors, iron-sulfur protein as acceptor"/>
    <property type="evidence" value="ECO:0007669"/>
    <property type="project" value="UniProtKB-UniRule"/>
</dbReference>
<keyword evidence="4 8" id="KW-0560">Oxidoreductase</keyword>
<dbReference type="Gene3D" id="3.30.9.10">
    <property type="entry name" value="D-Amino Acid Oxidase, subunit A, domain 2"/>
    <property type="match status" value="1"/>
</dbReference>
<feature type="binding site" evidence="8">
    <location>
        <position position="48"/>
    </location>
    <ligand>
        <name>FAD</name>
        <dbReference type="ChEBI" id="CHEBI:57692"/>
    </ligand>
</feature>
<accession>A0AAP2RA77</accession>
<dbReference type="InterPro" id="IPR002938">
    <property type="entry name" value="FAD-bd"/>
</dbReference>
<dbReference type="InterPro" id="IPR023590">
    <property type="entry name" value="DGGGPL_reductase"/>
</dbReference>
<comment type="catalytic activity">
    <reaction evidence="8">
        <text>a 2,3-bis-O-phytanyl-sn-glycerol 1-phospholipid + 8 oxidized 2[4Fe-4S]-[ferredoxin] = a 2,3-bis-O-(geranylgeranyl)-sn-glycerol 1-phospholipid + 8 reduced 2[4Fe-4S]-[ferredoxin] + 16 H(+)</text>
        <dbReference type="Rhea" id="RHEA:54324"/>
        <dbReference type="Rhea" id="RHEA-COMP:10002"/>
        <dbReference type="Rhea" id="RHEA-COMP:10004"/>
        <dbReference type="ChEBI" id="CHEBI:15378"/>
        <dbReference type="ChEBI" id="CHEBI:33722"/>
        <dbReference type="ChEBI" id="CHEBI:33723"/>
        <dbReference type="ChEBI" id="CHEBI:138139"/>
        <dbReference type="ChEBI" id="CHEBI:138140"/>
        <dbReference type="EC" id="1.3.7.11"/>
    </reaction>
</comment>
<evidence type="ECO:0000256" key="3">
    <source>
        <dbReference type="ARBA" id="ARBA00022827"/>
    </source>
</evidence>
<dbReference type="Gene3D" id="3.50.50.60">
    <property type="entry name" value="FAD/NAD(P)-binding domain"/>
    <property type="match status" value="1"/>
</dbReference>
<proteinExistence type="inferred from homology"/>
<feature type="binding site" evidence="8">
    <location>
        <position position="45"/>
    </location>
    <ligand>
        <name>FAD</name>
        <dbReference type="ChEBI" id="CHEBI:57692"/>
    </ligand>
</feature>
<dbReference type="GO" id="GO:0046474">
    <property type="term" value="P:glycerophospholipid biosynthetic process"/>
    <property type="evidence" value="ECO:0007669"/>
    <property type="project" value="UniProtKB-UniRule"/>
</dbReference>
<name>A0AAP2RA77_9EURY</name>
<feature type="binding site" evidence="8">
    <location>
        <position position="46"/>
    </location>
    <ligand>
        <name>FAD</name>
        <dbReference type="ChEBI" id="CHEBI:57692"/>
    </ligand>
</feature>
<evidence type="ECO:0000313" key="11">
    <source>
        <dbReference type="EMBL" id="MCD1293573.1"/>
    </source>
</evidence>
<comment type="function">
    <text evidence="8">Is involved in the reduction of 2,3-digeranylgeranylglycerophospholipids (unsaturated archaeols) into 2,3-diphytanylglycerophospholipids (saturated archaeols) in the biosynthesis of archaeal membrane lipids. Catalyzes the formation of archaetidic acid (2,3-di-O-phytanyl-sn-glyceryl phosphate) from 2,3-di-O-geranylgeranylglyceryl phosphate (DGGGP) via the hydrogenation of each double bond of the isoprenoid chains. Is also probably able to reduce double bonds of geranyl groups in CDP-2,3-bis-O-(geranylgeranyl)-sn-glycerol and archaetidylserine, thus acting at various stages in the biosynthesis of archaeal membrane lipids.</text>
</comment>
<feature type="binding site" evidence="8">
    <location>
        <position position="34"/>
    </location>
    <ligand>
        <name>FAD</name>
        <dbReference type="ChEBI" id="CHEBI:57692"/>
    </ligand>
</feature>
<comment type="miscellaneous">
    <text evidence="8">Reduction reaction proceeds via syn addition of hydrogen for double bonds.</text>
</comment>
<comment type="cofactor">
    <cofactor evidence="8">
        <name>FAD</name>
        <dbReference type="ChEBI" id="CHEBI:57692"/>
    </cofactor>
    <text evidence="8">Binds 1 FAD per subunit.</text>
</comment>
<dbReference type="SUPFAM" id="SSF51905">
    <property type="entry name" value="FAD/NAD(P)-binding domain"/>
    <property type="match status" value="1"/>
</dbReference>
<evidence type="ECO:0000256" key="8">
    <source>
        <dbReference type="HAMAP-Rule" id="MF_01287"/>
    </source>
</evidence>
<evidence type="ECO:0000313" key="12">
    <source>
        <dbReference type="Proteomes" id="UP001320159"/>
    </source>
</evidence>
<dbReference type="PANTHER" id="PTHR42685">
    <property type="entry name" value="GERANYLGERANYL DIPHOSPHATE REDUCTASE"/>
    <property type="match status" value="1"/>
</dbReference>
<comment type="catalytic activity">
    <reaction evidence="8">
        <text>CDP-2,3-bis-O-(geranylgeranyl)-sn-glycerol + 8 AH2 = CDP-2,3-bis-O-(phytanyl)-sn-glycerol + 8 A</text>
        <dbReference type="Rhea" id="RHEA:84207"/>
        <dbReference type="ChEBI" id="CHEBI:13193"/>
        <dbReference type="ChEBI" id="CHEBI:17499"/>
        <dbReference type="ChEBI" id="CHEBI:58838"/>
        <dbReference type="ChEBI" id="CHEBI:74004"/>
    </reaction>
</comment>
<sequence length="392" mass="41938">MKDKYDVIVVGAGPSGSIAARTAAEKGLEVLLIEKRQEIGEPVRCGEGVPRNALLKFTDIDPKWVCSKISGARLFSPDGNKFELREKNSDTELGYVLDRKIFDRDMARSAANAGAEVMVKTQATSLLMDKGQVCGIRGISRGECFEIAAPVVIGADGVESKIGRWAGIDTTLKLKHAATCAQFHLTGIDIDPSCCDFYFGSSVAPGCYAWVFPKGKDEANVGLGMLASMTDRSHPIQYLTEFVNARFPGSSILESVAGIVPVQDTLPCISTGGMMLTGDAARLSDPLTGAGIISAMASGRISGNVAADAIRSGDVSASSLAAYDREIFDTIGRMISRNYKLAMVVSRMNDSSLNIFFGTLKSRGMEKVPLSFVSDTIFNPGMPLFKILSKIF</sequence>
<comment type="pathway">
    <text evidence="8">Membrane lipid metabolism; glycerophospholipid metabolism.</text>
</comment>
<comment type="catalytic activity">
    <reaction evidence="8">
        <text>a 2,3-bis-O-phytanyl-sn-glycerol 1-phospholipid + 8 A = a 2,3-bis-O-(geranylgeranyl)-sn-glycerol 1-phospholipid + 8 AH2</text>
        <dbReference type="Rhea" id="RHEA:64376"/>
        <dbReference type="ChEBI" id="CHEBI:13193"/>
        <dbReference type="ChEBI" id="CHEBI:17499"/>
        <dbReference type="ChEBI" id="CHEBI:138139"/>
        <dbReference type="ChEBI" id="CHEBI:138140"/>
    </reaction>
</comment>
<dbReference type="InterPro" id="IPR050407">
    <property type="entry name" value="Geranylgeranyl_reductase"/>
</dbReference>
<dbReference type="Pfam" id="PF01494">
    <property type="entry name" value="FAD_binding_3"/>
    <property type="match status" value="1"/>
</dbReference>
<dbReference type="InterPro" id="IPR036188">
    <property type="entry name" value="FAD/NAD-bd_sf"/>
</dbReference>
<dbReference type="Pfam" id="PF22578">
    <property type="entry name" value="GGR_cat"/>
    <property type="match status" value="1"/>
</dbReference>
<feature type="binding site" evidence="8">
    <location>
        <position position="292"/>
    </location>
    <ligand>
        <name>FAD</name>
        <dbReference type="ChEBI" id="CHEBI:57692"/>
    </ligand>
</feature>
<organism evidence="11 12">
    <name type="scientific">Methanooceanicella nereidis</name>
    <dbReference type="NCBI Taxonomy" id="2052831"/>
    <lineage>
        <taxon>Archaea</taxon>
        <taxon>Methanobacteriati</taxon>
        <taxon>Methanobacteriota</taxon>
        <taxon>Stenosarchaea group</taxon>
        <taxon>Methanomicrobia</taxon>
        <taxon>Methanocellales</taxon>
        <taxon>Methanocellaceae</taxon>
        <taxon>Methanooceanicella</taxon>
    </lineage>
</organism>
<dbReference type="GO" id="GO:0046467">
    <property type="term" value="P:membrane lipid biosynthetic process"/>
    <property type="evidence" value="ECO:0007669"/>
    <property type="project" value="InterPro"/>
</dbReference>
<evidence type="ECO:0000256" key="1">
    <source>
        <dbReference type="ARBA" id="ARBA00022516"/>
    </source>
</evidence>
<keyword evidence="6 8" id="KW-0594">Phospholipid biosynthesis</keyword>
<comment type="caution">
    <text evidence="11">The sequence shown here is derived from an EMBL/GenBank/DDBJ whole genome shotgun (WGS) entry which is preliminary data.</text>
</comment>
<evidence type="ECO:0000259" key="10">
    <source>
        <dbReference type="Pfam" id="PF22578"/>
    </source>
</evidence>
<dbReference type="InterPro" id="IPR054715">
    <property type="entry name" value="GGR_cat"/>
</dbReference>
<dbReference type="HAMAP" id="MF_01287">
    <property type="entry name" value="DGGGPL_reductase"/>
    <property type="match status" value="1"/>
</dbReference>
<dbReference type="GO" id="GO:0016628">
    <property type="term" value="F:oxidoreductase activity, acting on the CH-CH group of donors, NAD or NADP as acceptor"/>
    <property type="evidence" value="ECO:0007669"/>
    <property type="project" value="InterPro"/>
</dbReference>
<dbReference type="RefSeq" id="WP_230739568.1">
    <property type="nucleotide sequence ID" value="NZ_PGCK01000001.1"/>
</dbReference>
<protein>
    <recommendedName>
        <fullName evidence="8">Digeranylgeranylglycerophospholipid reductase</fullName>
        <shortName evidence="8">DGGGPL reductase</shortName>
        <ecNumber evidence="8">1.3.7.11</ecNumber>
    </recommendedName>
    <alternativeName>
        <fullName evidence="8">2,3-bis-O-geranylgeranylglyceryl phosphate reductase</fullName>
    </alternativeName>
    <alternativeName>
        <fullName evidence="8">Geranylgeranyl reductase</fullName>
        <shortName evidence="8">GGR</shortName>
    </alternativeName>
</protein>
<comment type="caution">
    <text evidence="8">Lacks conserved residue(s) required for the propagation of feature annotation.</text>
</comment>
<keyword evidence="2 8" id="KW-0285">Flavoprotein</keyword>
<keyword evidence="12" id="KW-1185">Reference proteome</keyword>
<dbReference type="GO" id="GO:0016020">
    <property type="term" value="C:membrane"/>
    <property type="evidence" value="ECO:0007669"/>
    <property type="project" value="GOC"/>
</dbReference>
<dbReference type="AlphaFoldDB" id="A0AAP2RA77"/>
<evidence type="ECO:0000259" key="9">
    <source>
        <dbReference type="Pfam" id="PF01494"/>
    </source>
</evidence>
<dbReference type="EC" id="1.3.7.11" evidence="8"/>
<gene>
    <name evidence="11" type="ORF">CUJ83_00995</name>
</gene>
<keyword evidence="5 8" id="KW-0443">Lipid metabolism</keyword>
<reference evidence="11 12" key="1">
    <citation type="submission" date="2017-11" db="EMBL/GenBank/DDBJ databases">
        <title>Isolation and Characterization of Family Methanocellaceae Species from Potential Methane Hydrate Area Offshore Southwestern Taiwan.</title>
        <authorList>
            <person name="Zhang W.-L."/>
            <person name="Chen W.-C."/>
            <person name="Lai M.-C."/>
            <person name="Chen S.-C."/>
        </authorList>
    </citation>
    <scope>NUCLEOTIDE SEQUENCE [LARGE SCALE GENOMIC DNA]</scope>
    <source>
        <strain evidence="11 12">CWC-04</strain>
    </source>
</reference>
<feature type="binding site" evidence="8">
    <location>
        <position position="99"/>
    </location>
    <ligand>
        <name>FAD</name>
        <dbReference type="ChEBI" id="CHEBI:57692"/>
    </ligand>
</feature>
<dbReference type="Proteomes" id="UP001320159">
    <property type="component" value="Unassembled WGS sequence"/>
</dbReference>
<dbReference type="EMBL" id="PGCK01000001">
    <property type="protein sequence ID" value="MCD1293573.1"/>
    <property type="molecule type" value="Genomic_DNA"/>
</dbReference>
<dbReference type="GO" id="GO:0045550">
    <property type="term" value="F:geranylgeranyl reductase activity"/>
    <property type="evidence" value="ECO:0007669"/>
    <property type="project" value="InterPro"/>
</dbReference>
<evidence type="ECO:0000256" key="2">
    <source>
        <dbReference type="ARBA" id="ARBA00022630"/>
    </source>
</evidence>
<feature type="binding site" evidence="8">
    <location>
        <position position="370"/>
    </location>
    <ligand>
        <name>a 2,3-bis-O-(geranylgeranyl)-sn-glycerol 1-phospholipid</name>
        <dbReference type="ChEBI" id="CHEBI:138140"/>
    </ligand>
</feature>
<dbReference type="NCBIfam" id="TIGR02032">
    <property type="entry name" value="GG-red-SF"/>
    <property type="match status" value="1"/>
</dbReference>
<feature type="binding site" evidence="8">
    <location>
        <position position="123"/>
    </location>
    <ligand>
        <name>FAD</name>
        <dbReference type="ChEBI" id="CHEBI:57692"/>
    </ligand>
</feature>
<evidence type="ECO:0000256" key="7">
    <source>
        <dbReference type="ARBA" id="ARBA00023264"/>
    </source>
</evidence>
<evidence type="ECO:0000256" key="5">
    <source>
        <dbReference type="ARBA" id="ARBA00023098"/>
    </source>
</evidence>
<dbReference type="PANTHER" id="PTHR42685:SF18">
    <property type="entry name" value="DIGERANYLGERANYLGLYCEROPHOSPHOLIPID REDUCTASE"/>
    <property type="match status" value="1"/>
</dbReference>
<comment type="catalytic activity">
    <reaction evidence="8">
        <text>2,3-bis-O-(phytanyl)-sn-glycerol 1-phosphate + 8 oxidized 2[4Fe-4S]-[ferredoxin] = 2,3-bis-O-(geranylgeranyl)-sn-glycerol 1-phosphate + 8 reduced 2[4Fe-4S]-[ferredoxin] + 16 H(+)</text>
        <dbReference type="Rhea" id="RHEA:36159"/>
        <dbReference type="Rhea" id="RHEA-COMP:10002"/>
        <dbReference type="Rhea" id="RHEA-COMP:10004"/>
        <dbReference type="ChEBI" id="CHEBI:15378"/>
        <dbReference type="ChEBI" id="CHEBI:33722"/>
        <dbReference type="ChEBI" id="CHEBI:33723"/>
        <dbReference type="ChEBI" id="CHEBI:58837"/>
        <dbReference type="ChEBI" id="CHEBI:73125"/>
        <dbReference type="EC" id="1.3.7.11"/>
    </reaction>
</comment>
<keyword evidence="3 8" id="KW-0274">FAD</keyword>
<feature type="binding site" evidence="8">
    <location>
        <position position="279"/>
    </location>
    <ligand>
        <name>FAD</name>
        <dbReference type="ChEBI" id="CHEBI:57692"/>
    </ligand>
</feature>
<keyword evidence="7 8" id="KW-1208">Phospholipid metabolism</keyword>
<evidence type="ECO:0000256" key="6">
    <source>
        <dbReference type="ARBA" id="ARBA00023209"/>
    </source>
</evidence>
<comment type="catalytic activity">
    <reaction evidence="8">
        <text>archaetidylserine + 8 AH2 = 2,3-bis-O-phytanyl-sn-glycero-3-phospho-L-serine + 8 A</text>
        <dbReference type="Rhea" id="RHEA:84215"/>
        <dbReference type="ChEBI" id="CHEBI:13193"/>
        <dbReference type="ChEBI" id="CHEBI:17499"/>
        <dbReference type="ChEBI" id="CHEBI:71517"/>
        <dbReference type="ChEBI" id="CHEBI:74853"/>
    </reaction>
</comment>
<dbReference type="Pfam" id="PF13450">
    <property type="entry name" value="NAD_binding_8"/>
    <property type="match status" value="1"/>
</dbReference>
<dbReference type="InterPro" id="IPR011777">
    <property type="entry name" value="Geranylgeranyl_Rdtase_fam"/>
</dbReference>
<dbReference type="GO" id="GO:0071949">
    <property type="term" value="F:FAD binding"/>
    <property type="evidence" value="ECO:0007669"/>
    <property type="project" value="InterPro"/>
</dbReference>
<comment type="similarity">
    <text evidence="8">Belongs to the geranylgeranyl reductase family. DGGGPL reductase subfamily.</text>
</comment>
<feature type="domain" description="Digeranylgeranylglycerophospholipid reductase catalytic" evidence="10">
    <location>
        <begin position="178"/>
        <end position="260"/>
    </location>
</feature>
<feature type="binding site" evidence="8">
    <location>
        <position position="291"/>
    </location>
    <ligand>
        <name>FAD</name>
        <dbReference type="ChEBI" id="CHEBI:57692"/>
    </ligand>
</feature>
<evidence type="ECO:0000256" key="4">
    <source>
        <dbReference type="ARBA" id="ARBA00023002"/>
    </source>
</evidence>